<gene>
    <name evidence="1" type="ORF">J4H85_09135</name>
</gene>
<dbReference type="RefSeq" id="WP_208238903.1">
    <property type="nucleotide sequence ID" value="NZ_BAAAQU010000002.1"/>
</dbReference>
<protein>
    <submittedName>
        <fullName evidence="1">Uncharacterized protein</fullName>
    </submittedName>
</protein>
<dbReference type="Proteomes" id="UP000668403">
    <property type="component" value="Unassembled WGS sequence"/>
</dbReference>
<dbReference type="EMBL" id="JAGFBF010000005">
    <property type="protein sequence ID" value="MBO2990151.1"/>
    <property type="molecule type" value="Genomic_DNA"/>
</dbReference>
<name>A0A939QE39_9MICO</name>
<evidence type="ECO:0000313" key="2">
    <source>
        <dbReference type="Proteomes" id="UP000668403"/>
    </source>
</evidence>
<sequence>MGKLFWLIVGIGLGFVGAHFVNQTPEGRRFFDRVSQGAREISDAVSAGYHEVESEAKEVLDHVEQTLADSDARPNN</sequence>
<comment type="caution">
    <text evidence="1">The sequence shown here is derived from an EMBL/GenBank/DDBJ whole genome shotgun (WGS) entry which is preliminary data.</text>
</comment>
<keyword evidence="2" id="KW-1185">Reference proteome</keyword>
<dbReference type="AlphaFoldDB" id="A0A939QE39"/>
<organism evidence="1 2">
    <name type="scientific">Leucobacter tardus</name>
    <dbReference type="NCBI Taxonomy" id="501483"/>
    <lineage>
        <taxon>Bacteria</taxon>
        <taxon>Bacillati</taxon>
        <taxon>Actinomycetota</taxon>
        <taxon>Actinomycetes</taxon>
        <taxon>Micrococcales</taxon>
        <taxon>Microbacteriaceae</taxon>
        <taxon>Leucobacter</taxon>
    </lineage>
</organism>
<proteinExistence type="predicted"/>
<evidence type="ECO:0000313" key="1">
    <source>
        <dbReference type="EMBL" id="MBO2990151.1"/>
    </source>
</evidence>
<accession>A0A939QE39</accession>
<reference evidence="1" key="1">
    <citation type="submission" date="2021-03" db="EMBL/GenBank/DDBJ databases">
        <title>Leucobacter chromiisoli sp. nov., isolated from chromium-containing soil of chemical plant.</title>
        <authorList>
            <person name="Xu Z."/>
        </authorList>
    </citation>
    <scope>NUCLEOTIDE SEQUENCE</scope>
    <source>
        <strain evidence="1">K 70/01</strain>
    </source>
</reference>